<reference evidence="2 3" key="1">
    <citation type="submission" date="2024-05" db="EMBL/GenBank/DDBJ databases">
        <authorList>
            <person name="Wallberg A."/>
        </authorList>
    </citation>
    <scope>NUCLEOTIDE SEQUENCE [LARGE SCALE GENOMIC DNA]</scope>
</reference>
<comment type="caution">
    <text evidence="2">The sequence shown here is derived from an EMBL/GenBank/DDBJ whole genome shotgun (WGS) entry which is preliminary data.</text>
</comment>
<accession>A0AAV2SWD8</accession>
<dbReference type="Proteomes" id="UP001497623">
    <property type="component" value="Unassembled WGS sequence"/>
</dbReference>
<feature type="transmembrane region" description="Helical" evidence="1">
    <location>
        <begin position="12"/>
        <end position="34"/>
    </location>
</feature>
<feature type="transmembrane region" description="Helical" evidence="1">
    <location>
        <begin position="74"/>
        <end position="95"/>
    </location>
</feature>
<dbReference type="EMBL" id="CAXKWB010159937">
    <property type="protein sequence ID" value="CAL4249633.1"/>
    <property type="molecule type" value="Genomic_DNA"/>
</dbReference>
<gene>
    <name evidence="2" type="ORF">MNOR_LOCUS41592</name>
</gene>
<proteinExistence type="predicted"/>
<name>A0AAV2SWD8_MEGNR</name>
<protein>
    <submittedName>
        <fullName evidence="2">Uncharacterized protein</fullName>
    </submittedName>
</protein>
<keyword evidence="3" id="KW-1185">Reference proteome</keyword>
<sequence>MKKKNLLKKKYIYMLTLTLLNNFLKNILMVPSMLPPGPFHPSPLYYNNRMETLGIICLTVSADYHHPGQSGTKIIFFGLCGHINKFFEYFFFFKIKEYSDKEKKKKKKKI</sequence>
<keyword evidence="1" id="KW-1133">Transmembrane helix</keyword>
<evidence type="ECO:0000256" key="1">
    <source>
        <dbReference type="SAM" id="Phobius"/>
    </source>
</evidence>
<keyword evidence="1" id="KW-0472">Membrane</keyword>
<evidence type="ECO:0000313" key="2">
    <source>
        <dbReference type="EMBL" id="CAL4249633.1"/>
    </source>
</evidence>
<dbReference type="AlphaFoldDB" id="A0AAV2SWD8"/>
<organism evidence="2 3">
    <name type="scientific">Meganyctiphanes norvegica</name>
    <name type="common">Northern krill</name>
    <name type="synonym">Thysanopoda norvegica</name>
    <dbReference type="NCBI Taxonomy" id="48144"/>
    <lineage>
        <taxon>Eukaryota</taxon>
        <taxon>Metazoa</taxon>
        <taxon>Ecdysozoa</taxon>
        <taxon>Arthropoda</taxon>
        <taxon>Crustacea</taxon>
        <taxon>Multicrustacea</taxon>
        <taxon>Malacostraca</taxon>
        <taxon>Eumalacostraca</taxon>
        <taxon>Eucarida</taxon>
        <taxon>Euphausiacea</taxon>
        <taxon>Euphausiidae</taxon>
        <taxon>Meganyctiphanes</taxon>
    </lineage>
</organism>
<keyword evidence="1" id="KW-0812">Transmembrane</keyword>
<evidence type="ECO:0000313" key="3">
    <source>
        <dbReference type="Proteomes" id="UP001497623"/>
    </source>
</evidence>